<keyword evidence="3" id="KW-1185">Reference proteome</keyword>
<reference evidence="2" key="1">
    <citation type="submission" date="2023-06" db="EMBL/GenBank/DDBJ databases">
        <title>Genome-scale phylogeny and comparative genomics of the fungal order Sordariales.</title>
        <authorList>
            <consortium name="Lawrence Berkeley National Laboratory"/>
            <person name="Hensen N."/>
            <person name="Bonometti L."/>
            <person name="Westerberg I."/>
            <person name="Brannstrom I.O."/>
            <person name="Guillou S."/>
            <person name="Cros-Aarteil S."/>
            <person name="Calhoun S."/>
            <person name="Haridas S."/>
            <person name="Kuo A."/>
            <person name="Mondo S."/>
            <person name="Pangilinan J."/>
            <person name="Riley R."/>
            <person name="Labutti K."/>
            <person name="Andreopoulos B."/>
            <person name="Lipzen A."/>
            <person name="Chen C."/>
            <person name="Yanf M."/>
            <person name="Daum C."/>
            <person name="Ng V."/>
            <person name="Clum A."/>
            <person name="Steindorff A."/>
            <person name="Ohm R."/>
            <person name="Martin F."/>
            <person name="Silar P."/>
            <person name="Natvig D."/>
            <person name="Lalanne C."/>
            <person name="Gautier V."/>
            <person name="Ament-Velasquez S.L."/>
            <person name="Kruys A."/>
            <person name="Hutchinson M.I."/>
            <person name="Powell A.J."/>
            <person name="Barry K."/>
            <person name="Miller A.N."/>
            <person name="Grigoriev I.V."/>
            <person name="Debuchy R."/>
            <person name="Gladieux P."/>
            <person name="Thoren M.H."/>
            <person name="Johannesson H."/>
        </authorList>
    </citation>
    <scope>NUCLEOTIDE SEQUENCE</scope>
    <source>
        <strain evidence="2">8032-3</strain>
    </source>
</reference>
<feature type="compositionally biased region" description="Polar residues" evidence="1">
    <location>
        <begin position="10"/>
        <end position="19"/>
    </location>
</feature>
<feature type="compositionally biased region" description="Low complexity" evidence="1">
    <location>
        <begin position="20"/>
        <end position="33"/>
    </location>
</feature>
<evidence type="ECO:0000313" key="3">
    <source>
        <dbReference type="Proteomes" id="UP001244011"/>
    </source>
</evidence>
<sequence length="115" mass="13128">MEAEAKTEDSSLSSTLAPDSTSMATTAAATTMSDEPEAKKRRWSNYYVIVRCSQDHLFTTIWVPYFSLKAGRFGSQRLQWCPVGRHMTLIRRVYVEELTETDRERAASCIDMRVP</sequence>
<dbReference type="RefSeq" id="XP_060281571.1">
    <property type="nucleotide sequence ID" value="XM_060430113.1"/>
</dbReference>
<proteinExistence type="predicted"/>
<feature type="region of interest" description="Disordered" evidence="1">
    <location>
        <begin position="1"/>
        <end position="39"/>
    </location>
</feature>
<protein>
    <submittedName>
        <fullName evidence="2">Uncharacterized protein</fullName>
    </submittedName>
</protein>
<dbReference type="AlphaFoldDB" id="A0AAJ0FJG9"/>
<evidence type="ECO:0000256" key="1">
    <source>
        <dbReference type="SAM" id="MobiDB-lite"/>
    </source>
</evidence>
<organism evidence="2 3">
    <name type="scientific">Phialemonium atrogriseum</name>
    <dbReference type="NCBI Taxonomy" id="1093897"/>
    <lineage>
        <taxon>Eukaryota</taxon>
        <taxon>Fungi</taxon>
        <taxon>Dikarya</taxon>
        <taxon>Ascomycota</taxon>
        <taxon>Pezizomycotina</taxon>
        <taxon>Sordariomycetes</taxon>
        <taxon>Sordariomycetidae</taxon>
        <taxon>Cephalothecales</taxon>
        <taxon>Cephalothecaceae</taxon>
        <taxon>Phialemonium</taxon>
    </lineage>
</organism>
<name>A0AAJ0FJG9_9PEZI</name>
<accession>A0AAJ0FJG9</accession>
<dbReference type="Proteomes" id="UP001244011">
    <property type="component" value="Unassembled WGS sequence"/>
</dbReference>
<comment type="caution">
    <text evidence="2">The sequence shown here is derived from an EMBL/GenBank/DDBJ whole genome shotgun (WGS) entry which is preliminary data.</text>
</comment>
<gene>
    <name evidence="2" type="ORF">QBC33DRAFT_561176</name>
</gene>
<dbReference type="GeneID" id="85313300"/>
<evidence type="ECO:0000313" key="2">
    <source>
        <dbReference type="EMBL" id="KAK1765358.1"/>
    </source>
</evidence>
<dbReference type="EMBL" id="MU839016">
    <property type="protein sequence ID" value="KAK1765358.1"/>
    <property type="molecule type" value="Genomic_DNA"/>
</dbReference>